<dbReference type="InterPro" id="IPR000182">
    <property type="entry name" value="GNAT_dom"/>
</dbReference>
<organism evidence="3 4">
    <name type="scientific">Rhodococcus kronopolitis</name>
    <dbReference type="NCBI Taxonomy" id="1460226"/>
    <lineage>
        <taxon>Bacteria</taxon>
        <taxon>Bacillati</taxon>
        <taxon>Actinomycetota</taxon>
        <taxon>Actinomycetes</taxon>
        <taxon>Mycobacteriales</taxon>
        <taxon>Nocardiaceae</taxon>
        <taxon>Rhodococcus</taxon>
    </lineage>
</organism>
<evidence type="ECO:0000256" key="1">
    <source>
        <dbReference type="SAM" id="MobiDB-lite"/>
    </source>
</evidence>
<comment type="caution">
    <text evidence="3">The sequence shown here is derived from an EMBL/GenBank/DDBJ whole genome shotgun (WGS) entry which is preliminary data.</text>
</comment>
<dbReference type="Proteomes" id="UP001595914">
    <property type="component" value="Unassembled WGS sequence"/>
</dbReference>
<sequence>MHETTDLDRFEPVPDPRPLDEPWPQLNWPVPADTVLAGETVQLNPIDPAADAAELFRALDHDSVWAHVPGRPSDPRHFEEILGSRHALPEWNTWVVRTRRAVAGLPAGTVVGTSSYLDASSHDARLEVGYTLYTPAVWSSAVNPETKLLLLGHAFDVLQAGRVQLKTDTRNHRSQQAIARLGAEYEGTLRRHFRRPDGTVRDTVMFSVTAEHWPQVRERLTARLASMRAER</sequence>
<dbReference type="PANTHER" id="PTHR43610">
    <property type="entry name" value="BLL6696 PROTEIN"/>
    <property type="match status" value="1"/>
</dbReference>
<dbReference type="PANTHER" id="PTHR43610:SF1">
    <property type="entry name" value="N-ACETYLTRANSFERASE DOMAIN-CONTAINING PROTEIN"/>
    <property type="match status" value="1"/>
</dbReference>
<dbReference type="GO" id="GO:0016746">
    <property type="term" value="F:acyltransferase activity"/>
    <property type="evidence" value="ECO:0007669"/>
    <property type="project" value="UniProtKB-KW"/>
</dbReference>
<accession>A0ABV9FPD7</accession>
<keyword evidence="3" id="KW-0808">Transferase</keyword>
<dbReference type="InterPro" id="IPR016181">
    <property type="entry name" value="Acyl_CoA_acyltransferase"/>
</dbReference>
<name>A0ABV9FPD7_9NOCA</name>
<dbReference type="EC" id="2.3.-.-" evidence="3"/>
<feature type="region of interest" description="Disordered" evidence="1">
    <location>
        <begin position="1"/>
        <end position="25"/>
    </location>
</feature>
<feature type="compositionally biased region" description="Basic and acidic residues" evidence="1">
    <location>
        <begin position="1"/>
        <end position="20"/>
    </location>
</feature>
<gene>
    <name evidence="3" type="ORF">ACFO6S_09525</name>
</gene>
<dbReference type="EMBL" id="JBHSFO010000004">
    <property type="protein sequence ID" value="MFC4603921.1"/>
    <property type="molecule type" value="Genomic_DNA"/>
</dbReference>
<reference evidence="4" key="1">
    <citation type="journal article" date="2019" name="Int. J. Syst. Evol. Microbiol.">
        <title>The Global Catalogue of Microorganisms (GCM) 10K type strain sequencing project: providing services to taxonomists for standard genome sequencing and annotation.</title>
        <authorList>
            <consortium name="The Broad Institute Genomics Platform"/>
            <consortium name="The Broad Institute Genome Sequencing Center for Infectious Disease"/>
            <person name="Wu L."/>
            <person name="Ma J."/>
        </authorList>
    </citation>
    <scope>NUCLEOTIDE SEQUENCE [LARGE SCALE GENOMIC DNA]</scope>
    <source>
        <strain evidence="4">CCUG 54520</strain>
    </source>
</reference>
<evidence type="ECO:0000313" key="4">
    <source>
        <dbReference type="Proteomes" id="UP001595914"/>
    </source>
</evidence>
<keyword evidence="3" id="KW-0012">Acyltransferase</keyword>
<evidence type="ECO:0000259" key="2">
    <source>
        <dbReference type="Pfam" id="PF13302"/>
    </source>
</evidence>
<dbReference type="SUPFAM" id="SSF55729">
    <property type="entry name" value="Acyl-CoA N-acyltransferases (Nat)"/>
    <property type="match status" value="1"/>
</dbReference>
<evidence type="ECO:0000313" key="3">
    <source>
        <dbReference type="EMBL" id="MFC4603921.1"/>
    </source>
</evidence>
<dbReference type="Pfam" id="PF13302">
    <property type="entry name" value="Acetyltransf_3"/>
    <property type="match status" value="1"/>
</dbReference>
<dbReference type="Gene3D" id="3.40.630.30">
    <property type="match status" value="1"/>
</dbReference>
<protein>
    <submittedName>
        <fullName evidence="3">GNAT family N-acetyltransferase</fullName>
        <ecNumber evidence="3">2.3.-.-</ecNumber>
    </submittedName>
</protein>
<proteinExistence type="predicted"/>
<dbReference type="RefSeq" id="WP_378416337.1">
    <property type="nucleotide sequence ID" value="NZ_JBHSFO010000004.1"/>
</dbReference>
<feature type="domain" description="N-acetyltransferase" evidence="2">
    <location>
        <begin position="43"/>
        <end position="183"/>
    </location>
</feature>
<keyword evidence="4" id="KW-1185">Reference proteome</keyword>